<protein>
    <submittedName>
        <fullName evidence="2">Uncharacterized protein</fullName>
    </submittedName>
</protein>
<evidence type="ECO:0000313" key="2">
    <source>
        <dbReference type="EMBL" id="PKI74260.1"/>
    </source>
</evidence>
<feature type="region of interest" description="Disordered" evidence="1">
    <location>
        <begin position="128"/>
        <end position="202"/>
    </location>
</feature>
<feature type="compositionally biased region" description="Basic and acidic residues" evidence="1">
    <location>
        <begin position="8"/>
        <end position="23"/>
    </location>
</feature>
<comment type="caution">
    <text evidence="2">The sequence shown here is derived from an EMBL/GenBank/DDBJ whole genome shotgun (WGS) entry which is preliminary data.</text>
</comment>
<gene>
    <name evidence="2" type="ORF">CRG98_005381</name>
</gene>
<feature type="compositionally biased region" description="Basic and acidic residues" evidence="1">
    <location>
        <begin position="84"/>
        <end position="112"/>
    </location>
</feature>
<dbReference type="Proteomes" id="UP000233551">
    <property type="component" value="Unassembled WGS sequence"/>
</dbReference>
<organism evidence="2 3">
    <name type="scientific">Punica granatum</name>
    <name type="common">Pomegranate</name>
    <dbReference type="NCBI Taxonomy" id="22663"/>
    <lineage>
        <taxon>Eukaryota</taxon>
        <taxon>Viridiplantae</taxon>
        <taxon>Streptophyta</taxon>
        <taxon>Embryophyta</taxon>
        <taxon>Tracheophyta</taxon>
        <taxon>Spermatophyta</taxon>
        <taxon>Magnoliopsida</taxon>
        <taxon>eudicotyledons</taxon>
        <taxon>Gunneridae</taxon>
        <taxon>Pentapetalae</taxon>
        <taxon>rosids</taxon>
        <taxon>malvids</taxon>
        <taxon>Myrtales</taxon>
        <taxon>Lythraceae</taxon>
        <taxon>Punica</taxon>
    </lineage>
</organism>
<reference evidence="2 3" key="1">
    <citation type="submission" date="2017-11" db="EMBL/GenBank/DDBJ databases">
        <title>De-novo sequencing of pomegranate (Punica granatum L.) genome.</title>
        <authorList>
            <person name="Akparov Z."/>
            <person name="Amiraslanov A."/>
            <person name="Hajiyeva S."/>
            <person name="Abbasov M."/>
            <person name="Kaur K."/>
            <person name="Hamwieh A."/>
            <person name="Solovyev V."/>
            <person name="Salamov A."/>
            <person name="Braich B."/>
            <person name="Kosarev P."/>
            <person name="Mahmoud A."/>
            <person name="Hajiyev E."/>
            <person name="Babayeva S."/>
            <person name="Izzatullayeva V."/>
            <person name="Mammadov A."/>
            <person name="Mammadov A."/>
            <person name="Sharifova S."/>
            <person name="Ojaghi J."/>
            <person name="Eynullazada K."/>
            <person name="Bayramov B."/>
            <person name="Abdulazimova A."/>
            <person name="Shahmuradov I."/>
        </authorList>
    </citation>
    <scope>NUCLEOTIDE SEQUENCE [LARGE SCALE GENOMIC DNA]</scope>
    <source>
        <strain evidence="3">cv. AG2017</strain>
        <tissue evidence="2">Leaf</tissue>
    </source>
</reference>
<feature type="compositionally biased region" description="Polar residues" evidence="1">
    <location>
        <begin position="141"/>
        <end position="160"/>
    </location>
</feature>
<accession>A0A2I0L104</accession>
<name>A0A2I0L104_PUNGR</name>
<evidence type="ECO:0000313" key="3">
    <source>
        <dbReference type="Proteomes" id="UP000233551"/>
    </source>
</evidence>
<dbReference type="EMBL" id="PGOL01000219">
    <property type="protein sequence ID" value="PKI74260.1"/>
    <property type="molecule type" value="Genomic_DNA"/>
</dbReference>
<evidence type="ECO:0000256" key="1">
    <source>
        <dbReference type="SAM" id="MobiDB-lite"/>
    </source>
</evidence>
<dbReference type="AlphaFoldDB" id="A0A2I0L104"/>
<feature type="compositionally biased region" description="Basic and acidic residues" evidence="1">
    <location>
        <begin position="35"/>
        <end position="51"/>
    </location>
</feature>
<sequence length="202" mass="22655">MSVTRPHGKVDTPKPRDPKERMRGPTRVHIQVRTADTREKVDTSKPRDPKTRMRAPTRVHIRHPILIHRLLTQGLPAETRVTIHNRETGGSRGPDPRTSKRHPEAGLHAPKDHLDLGTGFRLPFETHIGLPSGPRPGKRASFQTGSSAQNSFSGKSTSEFRTPHSLQLLGLGKSFRLKPNEPVRSPKWHFSGRERLSTSLRG</sequence>
<feature type="region of interest" description="Disordered" evidence="1">
    <location>
        <begin position="1"/>
        <end position="55"/>
    </location>
</feature>
<feature type="region of interest" description="Disordered" evidence="1">
    <location>
        <begin position="77"/>
        <end position="112"/>
    </location>
</feature>
<proteinExistence type="predicted"/>
<keyword evidence="3" id="KW-1185">Reference proteome</keyword>